<feature type="binding site" evidence="7">
    <location>
        <position position="58"/>
    </location>
    <ligand>
        <name>Zn(2+)</name>
        <dbReference type="ChEBI" id="CHEBI:29105"/>
        <label>1</label>
    </ligand>
</feature>
<dbReference type="OrthoDB" id="9802248at2"/>
<dbReference type="GO" id="GO:0004416">
    <property type="term" value="F:hydroxyacylglutathione hydrolase activity"/>
    <property type="evidence" value="ECO:0007669"/>
    <property type="project" value="UniProtKB-UniRule"/>
</dbReference>
<dbReference type="GO" id="GO:0046872">
    <property type="term" value="F:metal ion binding"/>
    <property type="evidence" value="ECO:0007669"/>
    <property type="project" value="UniProtKB-KW"/>
</dbReference>
<dbReference type="CDD" id="cd07723">
    <property type="entry name" value="hydroxyacylglutathione_hydrolase_MBL-fold"/>
    <property type="match status" value="1"/>
</dbReference>
<dbReference type="EC" id="3.1.2.6" evidence="7"/>
<dbReference type="Proteomes" id="UP000253529">
    <property type="component" value="Unassembled WGS sequence"/>
</dbReference>
<proteinExistence type="inferred from homology"/>
<dbReference type="AlphaFoldDB" id="A0A366EM43"/>
<name>A0A366EM43_9HYPH</name>
<keyword evidence="5 7" id="KW-0378">Hydrolase</keyword>
<dbReference type="RefSeq" id="WP_113892759.1">
    <property type="nucleotide sequence ID" value="NZ_QNRK01000044.1"/>
</dbReference>
<feature type="domain" description="Metallo-beta-lactamase" evidence="8">
    <location>
        <begin position="13"/>
        <end position="172"/>
    </location>
</feature>
<comment type="similarity">
    <text evidence="3 7">Belongs to the metallo-beta-lactamase superfamily. Glyoxalase II family.</text>
</comment>
<dbReference type="GO" id="GO:0019243">
    <property type="term" value="P:methylglyoxal catabolic process to D-lactate via S-lactoyl-glutathione"/>
    <property type="evidence" value="ECO:0007669"/>
    <property type="project" value="UniProtKB-UniRule"/>
</dbReference>
<dbReference type="InterPro" id="IPR032282">
    <property type="entry name" value="HAGH_C"/>
</dbReference>
<dbReference type="PANTHER" id="PTHR43705:SF1">
    <property type="entry name" value="HYDROXYACYLGLUTATHIONE HYDROLASE GLOB"/>
    <property type="match status" value="1"/>
</dbReference>
<comment type="cofactor">
    <cofactor evidence="7">
        <name>Zn(2+)</name>
        <dbReference type="ChEBI" id="CHEBI:29105"/>
    </cofactor>
    <text evidence="7">Binds 2 Zn(2+) ions per subunit.</text>
</comment>
<keyword evidence="6 7" id="KW-0862">Zinc</keyword>
<keyword evidence="4 7" id="KW-0479">Metal-binding</keyword>
<dbReference type="InterPro" id="IPR035680">
    <property type="entry name" value="Clx_II_MBL"/>
</dbReference>
<organism evidence="9 10">
    <name type="scientific">Roseiarcus fermentans</name>
    <dbReference type="NCBI Taxonomy" id="1473586"/>
    <lineage>
        <taxon>Bacteria</taxon>
        <taxon>Pseudomonadati</taxon>
        <taxon>Pseudomonadota</taxon>
        <taxon>Alphaproteobacteria</taxon>
        <taxon>Hyphomicrobiales</taxon>
        <taxon>Roseiarcaceae</taxon>
        <taxon>Roseiarcus</taxon>
    </lineage>
</organism>
<dbReference type="SMART" id="SM00849">
    <property type="entry name" value="Lactamase_B"/>
    <property type="match status" value="1"/>
</dbReference>
<dbReference type="InterPro" id="IPR036866">
    <property type="entry name" value="RibonucZ/Hydroxyglut_hydro"/>
</dbReference>
<dbReference type="PIRSF" id="PIRSF005457">
    <property type="entry name" value="Glx"/>
    <property type="match status" value="1"/>
</dbReference>
<evidence type="ECO:0000313" key="9">
    <source>
        <dbReference type="EMBL" id="RBP03453.1"/>
    </source>
</evidence>
<dbReference type="UniPathway" id="UPA00619">
    <property type="reaction ID" value="UER00676"/>
</dbReference>
<sequence>MTTSVHQFLCLTDNYGVLVHDSKTGKTAAIDAPEAGPILAALEEKGWTLTDLLITHHHADHIQAAPDLKARFPELQIVGPAKEASRIPGLDTLVREGDFVRVGSLEAQVIETPGHTLGQVAYYFGEDELVFCGDTLFSLGCGRAFEAPPAVLWSSLLKLANLPGETQAYCGHEYTLGNARFALTIEPGNPILADRAERVARLRAEDRPTLPTTIAAELAANPFLRAEEPSVQAAVGMPGADPAAVFAELRGRKDRFKG</sequence>
<dbReference type="SUPFAM" id="SSF56281">
    <property type="entry name" value="Metallo-hydrolase/oxidoreductase"/>
    <property type="match status" value="1"/>
</dbReference>
<evidence type="ECO:0000256" key="6">
    <source>
        <dbReference type="ARBA" id="ARBA00022833"/>
    </source>
</evidence>
<reference evidence="9 10" key="1">
    <citation type="submission" date="2018-06" db="EMBL/GenBank/DDBJ databases">
        <title>Genomic Encyclopedia of Type Strains, Phase IV (KMG-IV): sequencing the most valuable type-strain genomes for metagenomic binning, comparative biology and taxonomic classification.</title>
        <authorList>
            <person name="Goeker M."/>
        </authorList>
    </citation>
    <scope>NUCLEOTIDE SEQUENCE [LARGE SCALE GENOMIC DNA]</scope>
    <source>
        <strain evidence="9 10">DSM 24875</strain>
    </source>
</reference>
<comment type="subunit">
    <text evidence="7">Monomer.</text>
</comment>
<feature type="binding site" evidence="7">
    <location>
        <position position="61"/>
    </location>
    <ligand>
        <name>Zn(2+)</name>
        <dbReference type="ChEBI" id="CHEBI:29105"/>
        <label>2</label>
    </ligand>
</feature>
<dbReference type="NCBIfam" id="TIGR03413">
    <property type="entry name" value="GSH_gloB"/>
    <property type="match status" value="1"/>
</dbReference>
<comment type="pathway">
    <text evidence="2 7">Secondary metabolite metabolism; methylglyoxal degradation; (R)-lactate from methylglyoxal: step 2/2.</text>
</comment>
<comment type="function">
    <text evidence="7">Thiolesterase that catalyzes the hydrolysis of S-D-lactoyl-glutathione to form glutathione and D-lactic acid.</text>
</comment>
<evidence type="ECO:0000256" key="4">
    <source>
        <dbReference type="ARBA" id="ARBA00022723"/>
    </source>
</evidence>
<feature type="binding site" evidence="7">
    <location>
        <position position="134"/>
    </location>
    <ligand>
        <name>Zn(2+)</name>
        <dbReference type="ChEBI" id="CHEBI:29105"/>
        <label>2</label>
    </ligand>
</feature>
<evidence type="ECO:0000256" key="1">
    <source>
        <dbReference type="ARBA" id="ARBA00001623"/>
    </source>
</evidence>
<protein>
    <recommendedName>
        <fullName evidence="7">Hydroxyacylglutathione hydrolase</fullName>
        <ecNumber evidence="7">3.1.2.6</ecNumber>
    </recommendedName>
    <alternativeName>
        <fullName evidence="7">Glyoxalase II</fullName>
        <shortName evidence="7">Glx II</shortName>
    </alternativeName>
</protein>
<dbReference type="Pfam" id="PF00753">
    <property type="entry name" value="Lactamase_B"/>
    <property type="match status" value="1"/>
</dbReference>
<evidence type="ECO:0000256" key="2">
    <source>
        <dbReference type="ARBA" id="ARBA00004963"/>
    </source>
</evidence>
<feature type="binding site" evidence="7">
    <location>
        <position position="172"/>
    </location>
    <ligand>
        <name>Zn(2+)</name>
        <dbReference type="ChEBI" id="CHEBI:29105"/>
        <label>2</label>
    </ligand>
</feature>
<dbReference type="PANTHER" id="PTHR43705">
    <property type="entry name" value="HYDROXYACYLGLUTATHIONE HYDROLASE"/>
    <property type="match status" value="1"/>
</dbReference>
<evidence type="ECO:0000256" key="3">
    <source>
        <dbReference type="ARBA" id="ARBA00006759"/>
    </source>
</evidence>
<keyword evidence="10" id="KW-1185">Reference proteome</keyword>
<feature type="binding site" evidence="7">
    <location>
        <position position="56"/>
    </location>
    <ligand>
        <name>Zn(2+)</name>
        <dbReference type="ChEBI" id="CHEBI:29105"/>
        <label>1</label>
    </ligand>
</feature>
<dbReference type="HAMAP" id="MF_01374">
    <property type="entry name" value="Glyoxalase_2"/>
    <property type="match status" value="1"/>
</dbReference>
<comment type="catalytic activity">
    <reaction evidence="1 7">
        <text>an S-(2-hydroxyacyl)glutathione + H2O = a 2-hydroxy carboxylate + glutathione + H(+)</text>
        <dbReference type="Rhea" id="RHEA:21864"/>
        <dbReference type="ChEBI" id="CHEBI:15377"/>
        <dbReference type="ChEBI" id="CHEBI:15378"/>
        <dbReference type="ChEBI" id="CHEBI:57925"/>
        <dbReference type="ChEBI" id="CHEBI:58896"/>
        <dbReference type="ChEBI" id="CHEBI:71261"/>
        <dbReference type="EC" id="3.1.2.6"/>
    </reaction>
</comment>
<comment type="caution">
    <text evidence="9">The sequence shown here is derived from an EMBL/GenBank/DDBJ whole genome shotgun (WGS) entry which is preliminary data.</text>
</comment>
<gene>
    <name evidence="7" type="primary">gloB</name>
    <name evidence="9" type="ORF">DFR50_1449</name>
</gene>
<dbReference type="Gene3D" id="3.60.15.10">
    <property type="entry name" value="Ribonuclease Z/Hydroxyacylglutathione hydrolase-like"/>
    <property type="match status" value="1"/>
</dbReference>
<evidence type="ECO:0000313" key="10">
    <source>
        <dbReference type="Proteomes" id="UP000253529"/>
    </source>
</evidence>
<dbReference type="Pfam" id="PF16123">
    <property type="entry name" value="HAGH_C"/>
    <property type="match status" value="1"/>
</dbReference>
<evidence type="ECO:0000259" key="8">
    <source>
        <dbReference type="SMART" id="SM00849"/>
    </source>
</evidence>
<dbReference type="InterPro" id="IPR001279">
    <property type="entry name" value="Metallo-B-lactamas"/>
</dbReference>
<feature type="binding site" evidence="7">
    <location>
        <position position="60"/>
    </location>
    <ligand>
        <name>Zn(2+)</name>
        <dbReference type="ChEBI" id="CHEBI:29105"/>
        <label>2</label>
    </ligand>
</feature>
<feature type="binding site" evidence="7">
    <location>
        <position position="115"/>
    </location>
    <ligand>
        <name>Zn(2+)</name>
        <dbReference type="ChEBI" id="CHEBI:29105"/>
        <label>1</label>
    </ligand>
</feature>
<dbReference type="EMBL" id="QNRK01000044">
    <property type="protein sequence ID" value="RBP03453.1"/>
    <property type="molecule type" value="Genomic_DNA"/>
</dbReference>
<evidence type="ECO:0000256" key="5">
    <source>
        <dbReference type="ARBA" id="ARBA00022801"/>
    </source>
</evidence>
<dbReference type="InterPro" id="IPR017782">
    <property type="entry name" value="Hydroxyacylglutathione_Hdrlase"/>
</dbReference>
<accession>A0A366EM43</accession>
<dbReference type="InterPro" id="IPR050110">
    <property type="entry name" value="Glyoxalase_II_hydrolase"/>
</dbReference>
<evidence type="ECO:0000256" key="7">
    <source>
        <dbReference type="HAMAP-Rule" id="MF_01374"/>
    </source>
</evidence>
<feature type="binding site" evidence="7">
    <location>
        <position position="134"/>
    </location>
    <ligand>
        <name>Zn(2+)</name>
        <dbReference type="ChEBI" id="CHEBI:29105"/>
        <label>1</label>
    </ligand>
</feature>